<dbReference type="PANTHER" id="PTHR43008:SF4">
    <property type="entry name" value="CHAIN DEHYDROGENASE, PUTATIVE (AFU_ORTHOLOGUE AFUA_4G08710)-RELATED"/>
    <property type="match status" value="1"/>
</dbReference>
<comment type="caution">
    <text evidence="4">The sequence shown here is derived from an EMBL/GenBank/DDBJ whole genome shotgun (WGS) entry which is preliminary data.</text>
</comment>
<evidence type="ECO:0000259" key="3">
    <source>
        <dbReference type="SMART" id="SM01007"/>
    </source>
</evidence>
<dbReference type="InterPro" id="IPR001303">
    <property type="entry name" value="Aldolase_II/adducin_N"/>
</dbReference>
<dbReference type="EMBL" id="JAGGJA010000001">
    <property type="protein sequence ID" value="MCW9705254.1"/>
    <property type="molecule type" value="Genomic_DNA"/>
</dbReference>
<evidence type="ECO:0000256" key="2">
    <source>
        <dbReference type="ARBA" id="ARBA00023002"/>
    </source>
</evidence>
<dbReference type="RefSeq" id="WP_265763917.1">
    <property type="nucleotide sequence ID" value="NZ_JAGGJA010000001.1"/>
</dbReference>
<dbReference type="InterPro" id="IPR013454">
    <property type="entry name" value="Bifunc_RhaD/ADH"/>
</dbReference>
<sequence>MTNQNEIEVDIAKKKETSTTKSYFRQVESKWDDQHVEGEDLLSRLVYRSNLLGSDSYINNTGGGNTSSKVMEEDPITGEEAEVLWVKGSGGDLRTATKPNFASLYQQKLLQLQDIYHDMENTGLKTPAEDSMTEMYAHCTFNLNPRAPSIDTPLHSFIPFKFVDHTHPVPVIAIATADNGPELMKEIYGDEVAWVDWMRPGFELGLKLQETIEQNPGIKGIILGGHGLINWADDDKECYELSIELINKAADYLSDHELGEDSYGGAKFQSLDKKERREVLTEVLPYLRGQVSQENQFIGTIQDDDVTLQFINSEDAPRLAELGTSCPDHFLRTKIKPLYVDWNPQEGSVEDLKATIKEGLQGYREDYADYYNTHRDEDSPDMRDPNPTVILIPGLGMIAWGKNKSESRVTAEFYTAAIGVMRGSESVATYTALPKQEAYDIEYWALEEAKLQRMPPEAELSRQVIAVVGAGSGIGKALAPRLIAEGGTVAALDLNAEAAEATAKEMLDDIGMGIGVAGSDISGSGDIIGVECDITDRASVQKALHDIVIAYGGIDNVAVTAGLYPTPDQDGNLGDEAWDNSFAVNVKGNYIVADEVSDIWEAQDLKGSMVITTSANAVVPKAGSFAYDTSKSAANHLIRELAIACSPKVRVNGVAPATVVEGSSMFPRDRVIASLTKYDVDFSKDESTEELRDKLADFYATRTLTKEPITLEQQCEAIYSLLSSEFENTTGHIIPVDGGLKEAFLR</sequence>
<organism evidence="4 5">
    <name type="scientific">Fodinibius salsisoli</name>
    <dbReference type="NCBI Taxonomy" id="2820877"/>
    <lineage>
        <taxon>Bacteria</taxon>
        <taxon>Pseudomonadati</taxon>
        <taxon>Balneolota</taxon>
        <taxon>Balneolia</taxon>
        <taxon>Balneolales</taxon>
        <taxon>Balneolaceae</taxon>
        <taxon>Fodinibius</taxon>
    </lineage>
</organism>
<comment type="similarity">
    <text evidence="1">Belongs to the short-chain dehydrogenases/reductases (SDR) family.</text>
</comment>
<accession>A0ABT3PH64</accession>
<evidence type="ECO:0000313" key="5">
    <source>
        <dbReference type="Proteomes" id="UP001207918"/>
    </source>
</evidence>
<dbReference type="PRINTS" id="PR00081">
    <property type="entry name" value="GDHRDH"/>
</dbReference>
<dbReference type="NCBIfam" id="TIGR02632">
    <property type="entry name" value="RhaD_aldol-ADH"/>
    <property type="match status" value="1"/>
</dbReference>
<gene>
    <name evidence="4" type="ORF">J6I44_00245</name>
</gene>
<dbReference type="NCBIfam" id="NF006189">
    <property type="entry name" value="PRK08324.1-3"/>
    <property type="match status" value="1"/>
</dbReference>
<dbReference type="SMART" id="SM01007">
    <property type="entry name" value="Aldolase_II"/>
    <property type="match status" value="1"/>
</dbReference>
<proteinExistence type="inferred from homology"/>
<dbReference type="SUPFAM" id="SSF51735">
    <property type="entry name" value="NAD(P)-binding Rossmann-fold domains"/>
    <property type="match status" value="1"/>
</dbReference>
<dbReference type="Pfam" id="PF00596">
    <property type="entry name" value="Aldolase_II"/>
    <property type="match status" value="1"/>
</dbReference>
<keyword evidence="2" id="KW-0560">Oxidoreductase</keyword>
<dbReference type="Pfam" id="PF00106">
    <property type="entry name" value="adh_short"/>
    <property type="match status" value="1"/>
</dbReference>
<dbReference type="InterPro" id="IPR036409">
    <property type="entry name" value="Aldolase_II/adducin_N_sf"/>
</dbReference>
<evidence type="ECO:0000313" key="4">
    <source>
        <dbReference type="EMBL" id="MCW9705254.1"/>
    </source>
</evidence>
<keyword evidence="5" id="KW-1185">Reference proteome</keyword>
<feature type="domain" description="Class II aldolase/adducin N-terminal" evidence="3">
    <location>
        <begin position="44"/>
        <end position="253"/>
    </location>
</feature>
<name>A0ABT3PH64_9BACT</name>
<dbReference type="InterPro" id="IPR036291">
    <property type="entry name" value="NAD(P)-bd_dom_sf"/>
</dbReference>
<protein>
    <submittedName>
        <fullName evidence="4">Bifunctional rhamnulose-1-phosphate aldolase/short-chain dehydrogenase</fullName>
    </submittedName>
</protein>
<dbReference type="Proteomes" id="UP001207918">
    <property type="component" value="Unassembled WGS sequence"/>
</dbReference>
<evidence type="ECO:0000256" key="1">
    <source>
        <dbReference type="ARBA" id="ARBA00006484"/>
    </source>
</evidence>
<dbReference type="SUPFAM" id="SSF53639">
    <property type="entry name" value="AraD/HMP-PK domain-like"/>
    <property type="match status" value="1"/>
</dbReference>
<dbReference type="Gene3D" id="3.40.50.720">
    <property type="entry name" value="NAD(P)-binding Rossmann-like Domain"/>
    <property type="match status" value="1"/>
</dbReference>
<dbReference type="InterPro" id="IPR002347">
    <property type="entry name" value="SDR_fam"/>
</dbReference>
<reference evidence="4 5" key="1">
    <citation type="submission" date="2021-03" db="EMBL/GenBank/DDBJ databases">
        <title>Aliifodinibius sp. nov., a new bacterium isolated from saline soil.</title>
        <authorList>
            <person name="Galisteo C."/>
            <person name="De La Haba R."/>
            <person name="Sanchez-Porro C."/>
            <person name="Ventosa A."/>
        </authorList>
    </citation>
    <scope>NUCLEOTIDE SEQUENCE [LARGE SCALE GENOMIC DNA]</scope>
    <source>
        <strain evidence="4 5">1BSP15-2V2</strain>
    </source>
</reference>
<dbReference type="PANTHER" id="PTHR43008">
    <property type="entry name" value="BENZIL REDUCTASE"/>
    <property type="match status" value="1"/>
</dbReference>
<dbReference type="Gene3D" id="3.40.225.10">
    <property type="entry name" value="Class II aldolase/adducin N-terminal domain"/>
    <property type="match status" value="1"/>
</dbReference>